<dbReference type="Proteomes" id="UP000230423">
    <property type="component" value="Unassembled WGS sequence"/>
</dbReference>
<feature type="domain" description="PDZ" evidence="1">
    <location>
        <begin position="15"/>
        <end position="60"/>
    </location>
</feature>
<gene>
    <name evidence="2" type="ORF">TELCIR_25597</name>
</gene>
<evidence type="ECO:0000259" key="1">
    <source>
        <dbReference type="PROSITE" id="PS50106"/>
    </source>
</evidence>
<organism evidence="2 3">
    <name type="scientific">Teladorsagia circumcincta</name>
    <name type="common">Brown stomach worm</name>
    <name type="synonym">Ostertagia circumcincta</name>
    <dbReference type="NCBI Taxonomy" id="45464"/>
    <lineage>
        <taxon>Eukaryota</taxon>
        <taxon>Metazoa</taxon>
        <taxon>Ecdysozoa</taxon>
        <taxon>Nematoda</taxon>
        <taxon>Chromadorea</taxon>
        <taxon>Rhabditida</taxon>
        <taxon>Rhabditina</taxon>
        <taxon>Rhabditomorpha</taxon>
        <taxon>Strongyloidea</taxon>
        <taxon>Trichostrongylidae</taxon>
        <taxon>Teladorsagia</taxon>
    </lineage>
</organism>
<keyword evidence="3" id="KW-1185">Reference proteome</keyword>
<dbReference type="PROSITE" id="PS50106">
    <property type="entry name" value="PDZ"/>
    <property type="match status" value="1"/>
</dbReference>
<proteinExistence type="predicted"/>
<reference evidence="2 3" key="1">
    <citation type="submission" date="2015-09" db="EMBL/GenBank/DDBJ databases">
        <title>Draft genome of the parasitic nematode Teladorsagia circumcincta isolate WARC Sus (inbred).</title>
        <authorList>
            <person name="Mitreva M."/>
        </authorList>
    </citation>
    <scope>NUCLEOTIDE SEQUENCE [LARGE SCALE GENOMIC DNA]</scope>
    <source>
        <strain evidence="2 3">S</strain>
    </source>
</reference>
<dbReference type="PANTHER" id="PTHR19964:SF92">
    <property type="entry name" value="PATJ HOMOLOG"/>
    <property type="match status" value="1"/>
</dbReference>
<dbReference type="Gene3D" id="2.30.42.10">
    <property type="match status" value="1"/>
</dbReference>
<dbReference type="OrthoDB" id="6022242at2759"/>
<feature type="non-terminal residue" evidence="2">
    <location>
        <position position="66"/>
    </location>
</feature>
<protein>
    <recommendedName>
        <fullName evidence="1">PDZ domain-containing protein</fullName>
    </recommendedName>
</protein>
<dbReference type="InterPro" id="IPR051342">
    <property type="entry name" value="PDZ_scaffold"/>
</dbReference>
<evidence type="ECO:0000313" key="3">
    <source>
        <dbReference type="Proteomes" id="UP000230423"/>
    </source>
</evidence>
<dbReference type="Pfam" id="PF00595">
    <property type="entry name" value="PDZ"/>
    <property type="match status" value="1"/>
</dbReference>
<dbReference type="InterPro" id="IPR001478">
    <property type="entry name" value="PDZ"/>
</dbReference>
<dbReference type="EMBL" id="KZ419773">
    <property type="protein sequence ID" value="PIO53084.1"/>
    <property type="molecule type" value="Genomic_DNA"/>
</dbReference>
<dbReference type="InterPro" id="IPR036034">
    <property type="entry name" value="PDZ_sf"/>
</dbReference>
<name>A0A2G9T553_TELCI</name>
<accession>A0A2G9T553</accession>
<feature type="non-terminal residue" evidence="2">
    <location>
        <position position="1"/>
    </location>
</feature>
<dbReference type="PANTHER" id="PTHR19964">
    <property type="entry name" value="MULTIPLE PDZ DOMAIN PROTEIN"/>
    <property type="match status" value="1"/>
</dbReference>
<dbReference type="AlphaFoldDB" id="A0A2G9T553"/>
<evidence type="ECO:0000313" key="2">
    <source>
        <dbReference type="EMBL" id="PIO53084.1"/>
    </source>
</evidence>
<sequence>TVDVVNGHQLCPHHYIESIRHNGPAAASGMLQAGDELLQVNHSILYGESHVTIRQALSRAVHSGAP</sequence>
<dbReference type="SUPFAM" id="SSF50156">
    <property type="entry name" value="PDZ domain-like"/>
    <property type="match status" value="1"/>
</dbReference>